<evidence type="ECO:0000256" key="1">
    <source>
        <dbReference type="SAM" id="MobiDB-lite"/>
    </source>
</evidence>
<reference evidence="2" key="1">
    <citation type="submission" date="2019-12" db="EMBL/GenBank/DDBJ databases">
        <title>Genome sequencing and annotation of Brassica cretica.</title>
        <authorList>
            <person name="Studholme D.J."/>
            <person name="Sarris P."/>
        </authorList>
    </citation>
    <scope>NUCLEOTIDE SEQUENCE</scope>
    <source>
        <strain evidence="2">PFS-109/04</strain>
        <tissue evidence="2">Leaf</tissue>
    </source>
</reference>
<proteinExistence type="predicted"/>
<dbReference type="EMBL" id="QGKX02000996">
    <property type="protein sequence ID" value="KAF3558680.1"/>
    <property type="molecule type" value="Genomic_DNA"/>
</dbReference>
<dbReference type="AlphaFoldDB" id="A0A8S9R665"/>
<accession>A0A8S9R665</accession>
<sequence>MKEKKKQDKGNSNFSKNPIPALESEAVLCGAGAGPIWYLGPLLTGESANGDGEGDENELGDRTGLGTGAATGPNEAGNTTI</sequence>
<evidence type="ECO:0000313" key="2">
    <source>
        <dbReference type="EMBL" id="KAF3558680.1"/>
    </source>
</evidence>
<evidence type="ECO:0000313" key="3">
    <source>
        <dbReference type="Proteomes" id="UP000712600"/>
    </source>
</evidence>
<dbReference type="Proteomes" id="UP000712600">
    <property type="component" value="Unassembled WGS sequence"/>
</dbReference>
<gene>
    <name evidence="2" type="ORF">F2Q69_00011748</name>
</gene>
<feature type="region of interest" description="Disordered" evidence="1">
    <location>
        <begin position="1"/>
        <end position="20"/>
    </location>
</feature>
<comment type="caution">
    <text evidence="2">The sequence shown here is derived from an EMBL/GenBank/DDBJ whole genome shotgun (WGS) entry which is preliminary data.</text>
</comment>
<protein>
    <submittedName>
        <fullName evidence="2">Uncharacterized protein</fullName>
    </submittedName>
</protein>
<name>A0A8S9R665_BRACR</name>
<feature type="region of interest" description="Disordered" evidence="1">
    <location>
        <begin position="44"/>
        <end position="81"/>
    </location>
</feature>
<organism evidence="2 3">
    <name type="scientific">Brassica cretica</name>
    <name type="common">Mustard</name>
    <dbReference type="NCBI Taxonomy" id="69181"/>
    <lineage>
        <taxon>Eukaryota</taxon>
        <taxon>Viridiplantae</taxon>
        <taxon>Streptophyta</taxon>
        <taxon>Embryophyta</taxon>
        <taxon>Tracheophyta</taxon>
        <taxon>Spermatophyta</taxon>
        <taxon>Magnoliopsida</taxon>
        <taxon>eudicotyledons</taxon>
        <taxon>Gunneridae</taxon>
        <taxon>Pentapetalae</taxon>
        <taxon>rosids</taxon>
        <taxon>malvids</taxon>
        <taxon>Brassicales</taxon>
        <taxon>Brassicaceae</taxon>
        <taxon>Brassiceae</taxon>
        <taxon>Brassica</taxon>
    </lineage>
</organism>